<feature type="domain" description="DUF6868" evidence="2">
    <location>
        <begin position="1"/>
        <end position="79"/>
    </location>
</feature>
<evidence type="ECO:0000259" key="2">
    <source>
        <dbReference type="Pfam" id="PF21742"/>
    </source>
</evidence>
<protein>
    <recommendedName>
        <fullName evidence="2">DUF6868 domain-containing protein</fullName>
    </recommendedName>
</protein>
<keyword evidence="4" id="KW-1185">Reference proteome</keyword>
<keyword evidence="1" id="KW-0472">Membrane</keyword>
<name>A0A1T1GSX0_9GAMM</name>
<dbReference type="Proteomes" id="UP000191160">
    <property type="component" value="Unassembled WGS sequence"/>
</dbReference>
<dbReference type="Pfam" id="PF21742">
    <property type="entry name" value="DUF6868"/>
    <property type="match status" value="1"/>
</dbReference>
<gene>
    <name evidence="3" type="ORF">B1202_13495</name>
</gene>
<feature type="transmembrane region" description="Helical" evidence="1">
    <location>
        <begin position="52"/>
        <end position="75"/>
    </location>
</feature>
<dbReference type="AlphaFoldDB" id="A0A1T1GSX0"/>
<evidence type="ECO:0000313" key="3">
    <source>
        <dbReference type="EMBL" id="OOV80537.1"/>
    </source>
</evidence>
<accession>A0A1T1GSX0</accession>
<keyword evidence="1" id="KW-1133">Transmembrane helix</keyword>
<feature type="transmembrane region" description="Helical" evidence="1">
    <location>
        <begin position="12"/>
        <end position="31"/>
    </location>
</feature>
<evidence type="ECO:0000313" key="4">
    <source>
        <dbReference type="Proteomes" id="UP000191160"/>
    </source>
</evidence>
<dbReference type="EMBL" id="MVKX01000009">
    <property type="protein sequence ID" value="OOV80537.1"/>
    <property type="molecule type" value="Genomic_DNA"/>
</dbReference>
<proteinExistence type="predicted"/>
<evidence type="ECO:0000256" key="1">
    <source>
        <dbReference type="SAM" id="Phobius"/>
    </source>
</evidence>
<reference evidence="3 4" key="1">
    <citation type="submission" date="2017-02" db="EMBL/GenBank/DDBJ databases">
        <title>Acinetobacter sp. ANC 4945, whole genome shotgun sequencing project.</title>
        <authorList>
            <person name="Radolfova-Krizova L."/>
            <person name="Al Atrouni A."/>
            <person name="Nemec A."/>
        </authorList>
    </citation>
    <scope>NUCLEOTIDE SEQUENCE [LARGE SCALE GENOMIC DNA]</scope>
    <source>
        <strain evidence="3 4">ANC 4945</strain>
    </source>
</reference>
<organism evidence="3 4">
    <name type="scientific">Acinetobacter amyesii</name>
    <dbReference type="NCBI Taxonomy" id="2942470"/>
    <lineage>
        <taxon>Bacteria</taxon>
        <taxon>Pseudomonadati</taxon>
        <taxon>Pseudomonadota</taxon>
        <taxon>Gammaproteobacteria</taxon>
        <taxon>Moraxellales</taxon>
        <taxon>Moraxellaceae</taxon>
        <taxon>Acinetobacter</taxon>
    </lineage>
</organism>
<comment type="caution">
    <text evidence="3">The sequence shown here is derived from an EMBL/GenBank/DDBJ whole genome shotgun (WGS) entry which is preliminary data.</text>
</comment>
<dbReference type="RefSeq" id="WP_078191128.1">
    <property type="nucleotide sequence ID" value="NZ_JAMCOZ010000001.1"/>
</dbReference>
<sequence>MNLSHLSDFLLYSLVINYLILIIWFVVFVFAKDWMKRLHGQWFKLSDQQFDAIHYGGMAVYKIGILLLNLTPYIALHYLK</sequence>
<keyword evidence="1" id="KW-0812">Transmembrane</keyword>
<dbReference type="InterPro" id="IPR049220">
    <property type="entry name" value="DUF6868"/>
</dbReference>